<comment type="caution">
    <text evidence="2">The sequence shown here is derived from an EMBL/GenBank/DDBJ whole genome shotgun (WGS) entry which is preliminary data.</text>
</comment>
<evidence type="ECO:0000256" key="1">
    <source>
        <dbReference type="SAM" id="MobiDB-lite"/>
    </source>
</evidence>
<feature type="compositionally biased region" description="Polar residues" evidence="1">
    <location>
        <begin position="253"/>
        <end position="265"/>
    </location>
</feature>
<evidence type="ECO:0000313" key="2">
    <source>
        <dbReference type="EMBL" id="KAF2025951.1"/>
    </source>
</evidence>
<accession>A0A9P4LGR1</accession>
<proteinExistence type="predicted"/>
<evidence type="ECO:0000313" key="3">
    <source>
        <dbReference type="Proteomes" id="UP000799777"/>
    </source>
</evidence>
<name>A0A9P4LGR1_9PLEO</name>
<dbReference type="Proteomes" id="UP000799777">
    <property type="component" value="Unassembled WGS sequence"/>
</dbReference>
<keyword evidence="3" id="KW-1185">Reference proteome</keyword>
<organism evidence="2 3">
    <name type="scientific">Setomelanomma holmii</name>
    <dbReference type="NCBI Taxonomy" id="210430"/>
    <lineage>
        <taxon>Eukaryota</taxon>
        <taxon>Fungi</taxon>
        <taxon>Dikarya</taxon>
        <taxon>Ascomycota</taxon>
        <taxon>Pezizomycotina</taxon>
        <taxon>Dothideomycetes</taxon>
        <taxon>Pleosporomycetidae</taxon>
        <taxon>Pleosporales</taxon>
        <taxon>Pleosporineae</taxon>
        <taxon>Phaeosphaeriaceae</taxon>
        <taxon>Setomelanomma</taxon>
    </lineage>
</organism>
<sequence>MSSQSLRLPRELRDKVYEHLITTVQRRVPIMPIVLYYNTVAVPLPLLQVSYQIREAKDALRRSRDSLQATLLLDLADAIPGVVSQLSTWYDLKLILRCINRHISSDRQRKGNANPSDVPVIIDPNTNHVRPCIYTDWISTLLTTVIFPIHALAHDPCEPAESGRDLNTSDDGHVPCPRSRPQLEQASAAAVSTVPTGSSATLVHNDLVRVQKLEQALLALEEQLFRQRRCQENSDRSMRELRQDNQEKAAHIQRQSEVFQNTRIQ</sequence>
<dbReference type="EMBL" id="ML978253">
    <property type="protein sequence ID" value="KAF2025951.1"/>
    <property type="molecule type" value="Genomic_DNA"/>
</dbReference>
<gene>
    <name evidence="2" type="ORF">EK21DRAFT_116317</name>
</gene>
<feature type="region of interest" description="Disordered" evidence="1">
    <location>
        <begin position="243"/>
        <end position="265"/>
    </location>
</feature>
<protein>
    <submittedName>
        <fullName evidence="2">Uncharacterized protein</fullName>
    </submittedName>
</protein>
<feature type="region of interest" description="Disordered" evidence="1">
    <location>
        <begin position="159"/>
        <end position="179"/>
    </location>
</feature>
<dbReference type="AlphaFoldDB" id="A0A9P4LGR1"/>
<reference evidence="2" key="1">
    <citation type="journal article" date="2020" name="Stud. Mycol.">
        <title>101 Dothideomycetes genomes: a test case for predicting lifestyles and emergence of pathogens.</title>
        <authorList>
            <person name="Haridas S."/>
            <person name="Albert R."/>
            <person name="Binder M."/>
            <person name="Bloem J."/>
            <person name="Labutti K."/>
            <person name="Salamov A."/>
            <person name="Andreopoulos B."/>
            <person name="Baker S."/>
            <person name="Barry K."/>
            <person name="Bills G."/>
            <person name="Bluhm B."/>
            <person name="Cannon C."/>
            <person name="Castanera R."/>
            <person name="Culley D."/>
            <person name="Daum C."/>
            <person name="Ezra D."/>
            <person name="Gonzalez J."/>
            <person name="Henrissat B."/>
            <person name="Kuo A."/>
            <person name="Liang C."/>
            <person name="Lipzen A."/>
            <person name="Lutzoni F."/>
            <person name="Magnuson J."/>
            <person name="Mondo S."/>
            <person name="Nolan M."/>
            <person name="Ohm R."/>
            <person name="Pangilinan J."/>
            <person name="Park H.-J."/>
            <person name="Ramirez L."/>
            <person name="Alfaro M."/>
            <person name="Sun H."/>
            <person name="Tritt A."/>
            <person name="Yoshinaga Y."/>
            <person name="Zwiers L.-H."/>
            <person name="Turgeon B."/>
            <person name="Goodwin S."/>
            <person name="Spatafora J."/>
            <person name="Crous P."/>
            <person name="Grigoriev I."/>
        </authorList>
    </citation>
    <scope>NUCLEOTIDE SEQUENCE</scope>
    <source>
        <strain evidence="2">CBS 110217</strain>
    </source>
</reference>